<dbReference type="FunFam" id="3.10.580.10:FF:000007">
    <property type="entry name" value="Arabinose 5-phosphate isomerase"/>
    <property type="match status" value="1"/>
</dbReference>
<dbReference type="GO" id="GO:1901135">
    <property type="term" value="P:carbohydrate derivative metabolic process"/>
    <property type="evidence" value="ECO:0007669"/>
    <property type="project" value="InterPro"/>
</dbReference>
<feature type="site" description="Catalytically relevant" evidence="10">
    <location>
        <position position="108"/>
    </location>
</feature>
<dbReference type="SUPFAM" id="SSF53697">
    <property type="entry name" value="SIS domain"/>
    <property type="match status" value="1"/>
</dbReference>
<dbReference type="EMBL" id="JABEVQ010000003">
    <property type="protein sequence ID" value="NWN91329.1"/>
    <property type="molecule type" value="Genomic_DNA"/>
</dbReference>
<dbReference type="PROSITE" id="PS51464">
    <property type="entry name" value="SIS"/>
    <property type="match status" value="1"/>
</dbReference>
<comment type="pathway">
    <text evidence="7">Carbohydrate biosynthesis; 3-deoxy-D-manno-octulosonate biosynthesis; 3-deoxy-D-manno-octulosonate from D-ribulose 5-phosphate: step 1/3.</text>
</comment>
<keyword evidence="4" id="KW-0677">Repeat</keyword>
<keyword evidence="9" id="KW-0479">Metal-binding</keyword>
<evidence type="ECO:0000256" key="10">
    <source>
        <dbReference type="PIRSR" id="PIRSR004692-3"/>
    </source>
</evidence>
<evidence type="ECO:0000256" key="9">
    <source>
        <dbReference type="PIRSR" id="PIRSR004692-2"/>
    </source>
</evidence>
<comment type="similarity">
    <text evidence="2 8">Belongs to the SIS family. GutQ/KpsF subfamily.</text>
</comment>
<dbReference type="InterPro" id="IPR046348">
    <property type="entry name" value="SIS_dom_sf"/>
</dbReference>
<evidence type="ECO:0000256" key="8">
    <source>
        <dbReference type="PIRNR" id="PIRNR004692"/>
    </source>
</evidence>
<evidence type="ECO:0000313" key="15">
    <source>
        <dbReference type="Proteomes" id="UP000536442"/>
    </source>
</evidence>
<dbReference type="CDD" id="cd05014">
    <property type="entry name" value="SIS_Kpsf"/>
    <property type="match status" value="1"/>
</dbReference>
<accession>A0A851HNE4</accession>
<dbReference type="SMART" id="SM00116">
    <property type="entry name" value="CBS"/>
    <property type="match status" value="2"/>
</dbReference>
<dbReference type="InterPro" id="IPR050986">
    <property type="entry name" value="GutQ/KpsF_isomerases"/>
</dbReference>
<keyword evidence="5 11" id="KW-0129">CBS domain</keyword>
<comment type="pathway">
    <text evidence="1">Bacterial outer membrane biogenesis; lipopolysaccharide biosynthesis.</text>
</comment>
<sequence>MSEQTADNFRTSALQAIRIERDAISALENRIDEHFLRACQVIMACKGRVVVTGMGKSGHIGHKIAATLASTGTPAFFVHPGEASHGDMGMITSQDVVIAISNSGNTSEVVTILPLIKRMGAPLISMTGNPDSTLAKEAVANLDVSVETEACPLGLAPTSSTTATLVMGDALAVALLEARGFSAEDFAFSHPGGSLGRRLLLHVSDIMHTGDRIPSVSEDTPLSGALLEISRKGLGMTTVVDADGRMTGIFTDGDLRRTLDKSLDVHTTPMRDVMTRNGRTIQPEQLAAEALNIMEGLKISALPVTDSSGTVVGAINMHDLLRAGVI</sequence>
<reference evidence="14 15" key="1">
    <citation type="submission" date="2020-03" db="EMBL/GenBank/DDBJ databases">
        <title>Metagenomic, metatranscriptomic, and metabolomic analyses revealed the key microbes and metabolic features during the fermentation of ganjang, Korean traditional soy sauce.</title>
        <authorList>
            <person name="Chun B.H."/>
            <person name="Jeon C.O."/>
        </authorList>
    </citation>
    <scope>NUCLEOTIDE SEQUENCE [LARGE SCALE GENOMIC DNA]</scope>
    <source>
        <strain evidence="14 15">KG14</strain>
    </source>
</reference>
<keyword evidence="9" id="KW-0862">Zinc</keyword>
<feature type="site" description="Catalytically relevant" evidence="10">
    <location>
        <position position="56"/>
    </location>
</feature>
<evidence type="ECO:0000256" key="3">
    <source>
        <dbReference type="ARBA" id="ARBA00011881"/>
    </source>
</evidence>
<proteinExistence type="inferred from homology"/>
<feature type="domain" description="CBS" evidence="12">
    <location>
        <begin position="274"/>
        <end position="326"/>
    </location>
</feature>
<dbReference type="GO" id="GO:0005975">
    <property type="term" value="P:carbohydrate metabolic process"/>
    <property type="evidence" value="ECO:0007669"/>
    <property type="project" value="InterPro"/>
</dbReference>
<evidence type="ECO:0000259" key="13">
    <source>
        <dbReference type="PROSITE" id="PS51464"/>
    </source>
</evidence>
<organism evidence="14 15">
    <name type="scientific">Marinobacter adhaerens</name>
    <dbReference type="NCBI Taxonomy" id="1033846"/>
    <lineage>
        <taxon>Bacteria</taxon>
        <taxon>Pseudomonadati</taxon>
        <taxon>Pseudomonadota</taxon>
        <taxon>Gammaproteobacteria</taxon>
        <taxon>Pseudomonadales</taxon>
        <taxon>Marinobacteraceae</taxon>
        <taxon>Marinobacter</taxon>
    </lineage>
</organism>
<evidence type="ECO:0000256" key="11">
    <source>
        <dbReference type="PROSITE-ProRule" id="PRU00703"/>
    </source>
</evidence>
<dbReference type="Pfam" id="PF00571">
    <property type="entry name" value="CBS"/>
    <property type="match status" value="2"/>
</dbReference>
<dbReference type="NCBIfam" id="TIGR00393">
    <property type="entry name" value="kpsF"/>
    <property type="match status" value="1"/>
</dbReference>
<dbReference type="PANTHER" id="PTHR42745">
    <property type="match status" value="1"/>
</dbReference>
<feature type="site" description="Catalytically relevant" evidence="10">
    <location>
        <position position="149"/>
    </location>
</feature>
<dbReference type="InterPro" id="IPR001347">
    <property type="entry name" value="SIS_dom"/>
</dbReference>
<dbReference type="PANTHER" id="PTHR42745:SF1">
    <property type="entry name" value="ARABINOSE 5-PHOSPHATE ISOMERASE KDSD"/>
    <property type="match status" value="1"/>
</dbReference>
<dbReference type="InterPro" id="IPR035474">
    <property type="entry name" value="SIS_Kpsf"/>
</dbReference>
<evidence type="ECO:0000313" key="14">
    <source>
        <dbReference type="EMBL" id="NWN91329.1"/>
    </source>
</evidence>
<protein>
    <recommendedName>
        <fullName evidence="8">Arabinose 5-phosphate isomerase</fullName>
        <shortName evidence="8">API</shortName>
        <ecNumber evidence="8">5.3.1.13</ecNumber>
    </recommendedName>
</protein>
<dbReference type="InterPro" id="IPR046342">
    <property type="entry name" value="CBS_dom_sf"/>
</dbReference>
<dbReference type="InterPro" id="IPR004800">
    <property type="entry name" value="KdsD/KpsF-type"/>
</dbReference>
<name>A0A851HNE4_9GAMM</name>
<feature type="domain" description="CBS" evidence="12">
    <location>
        <begin position="207"/>
        <end position="265"/>
    </location>
</feature>
<dbReference type="CDD" id="cd04604">
    <property type="entry name" value="CBS_pair_SIS_assoc"/>
    <property type="match status" value="1"/>
</dbReference>
<evidence type="ECO:0000256" key="1">
    <source>
        <dbReference type="ARBA" id="ARBA00004756"/>
    </source>
</evidence>
<feature type="domain" description="SIS" evidence="13">
    <location>
        <begin position="38"/>
        <end position="181"/>
    </location>
</feature>
<evidence type="ECO:0000256" key="5">
    <source>
        <dbReference type="ARBA" id="ARBA00023122"/>
    </source>
</evidence>
<feature type="site" description="Catalytically relevant" evidence="10">
    <location>
        <position position="190"/>
    </location>
</feature>
<comment type="catalytic activity">
    <reaction evidence="8">
        <text>D-arabinose 5-phosphate = D-ribulose 5-phosphate</text>
        <dbReference type="Rhea" id="RHEA:23104"/>
        <dbReference type="ChEBI" id="CHEBI:57693"/>
        <dbReference type="ChEBI" id="CHEBI:58121"/>
        <dbReference type="EC" id="5.3.1.13"/>
    </reaction>
</comment>
<dbReference type="GO" id="GO:0097367">
    <property type="term" value="F:carbohydrate derivative binding"/>
    <property type="evidence" value="ECO:0007669"/>
    <property type="project" value="InterPro"/>
</dbReference>
<dbReference type="AlphaFoldDB" id="A0A851HNE4"/>
<evidence type="ECO:0000256" key="2">
    <source>
        <dbReference type="ARBA" id="ARBA00008165"/>
    </source>
</evidence>
<gene>
    <name evidence="14" type="ORF">HLV39_07455</name>
</gene>
<dbReference type="GO" id="GO:0019146">
    <property type="term" value="F:arabinose-5-phosphate isomerase activity"/>
    <property type="evidence" value="ECO:0007669"/>
    <property type="project" value="UniProtKB-EC"/>
</dbReference>
<evidence type="ECO:0000256" key="4">
    <source>
        <dbReference type="ARBA" id="ARBA00022737"/>
    </source>
</evidence>
<evidence type="ECO:0000256" key="6">
    <source>
        <dbReference type="ARBA" id="ARBA00023235"/>
    </source>
</evidence>
<evidence type="ECO:0000256" key="7">
    <source>
        <dbReference type="ARBA" id="ARBA00060658"/>
    </source>
</evidence>
<evidence type="ECO:0000259" key="12">
    <source>
        <dbReference type="PROSITE" id="PS51371"/>
    </source>
</evidence>
<keyword evidence="15" id="KW-1185">Reference proteome</keyword>
<dbReference type="InterPro" id="IPR000644">
    <property type="entry name" value="CBS_dom"/>
</dbReference>
<keyword evidence="6 8" id="KW-0413">Isomerase</keyword>
<dbReference type="PIRSF" id="PIRSF004692">
    <property type="entry name" value="KdsD_KpsF"/>
    <property type="match status" value="1"/>
</dbReference>
<dbReference type="EC" id="5.3.1.13" evidence="8"/>
<dbReference type="Pfam" id="PF01380">
    <property type="entry name" value="SIS"/>
    <property type="match status" value="1"/>
</dbReference>
<feature type="binding site" evidence="9">
    <location>
        <position position="79"/>
    </location>
    <ligand>
        <name>Zn(2+)</name>
        <dbReference type="ChEBI" id="CHEBI:29105"/>
    </ligand>
</feature>
<dbReference type="FunFam" id="3.40.50.10490:FF:000011">
    <property type="entry name" value="Arabinose 5-phosphate isomerase"/>
    <property type="match status" value="1"/>
</dbReference>
<dbReference type="Gene3D" id="3.40.50.10490">
    <property type="entry name" value="Glucose-6-phosphate isomerase like protein, domain 1"/>
    <property type="match status" value="1"/>
</dbReference>
<dbReference type="Proteomes" id="UP000536442">
    <property type="component" value="Unassembled WGS sequence"/>
</dbReference>
<dbReference type="PROSITE" id="PS51371">
    <property type="entry name" value="CBS"/>
    <property type="match status" value="2"/>
</dbReference>
<dbReference type="Gene3D" id="3.10.580.10">
    <property type="entry name" value="CBS-domain"/>
    <property type="match status" value="1"/>
</dbReference>
<comment type="subunit">
    <text evidence="3">Homotetramer.</text>
</comment>
<dbReference type="GO" id="GO:0046872">
    <property type="term" value="F:metal ion binding"/>
    <property type="evidence" value="ECO:0007669"/>
    <property type="project" value="UniProtKB-KW"/>
</dbReference>
<comment type="caution">
    <text evidence="14">The sequence shown here is derived from an EMBL/GenBank/DDBJ whole genome shotgun (WGS) entry which is preliminary data.</text>
</comment>